<keyword evidence="2" id="KW-1185">Reference proteome</keyword>
<sequence>MIWTIRPGQGLGPLDLGMTPEAVAEVPGLGRAGHVYRGTGGRTMEYRGLHLPICEYREGQLVRIVTGRHVAGVQFAGVDLFAVETAVMLRLLESRLGPVTLCTEQLFFGTAGLCLSGFYDMHDHQFFKPGVEYHDERSLALFAPGQSGGEGEDHEPISFL</sequence>
<evidence type="ECO:0000313" key="1">
    <source>
        <dbReference type="EMBL" id="TCP22860.1"/>
    </source>
</evidence>
<dbReference type="Proteomes" id="UP000295733">
    <property type="component" value="Unassembled WGS sequence"/>
</dbReference>
<comment type="caution">
    <text evidence="1">The sequence shown here is derived from an EMBL/GenBank/DDBJ whole genome shotgun (WGS) entry which is preliminary data.</text>
</comment>
<evidence type="ECO:0000313" key="2">
    <source>
        <dbReference type="Proteomes" id="UP000295733"/>
    </source>
</evidence>
<protein>
    <submittedName>
        <fullName evidence="1">Uncharacterized protein</fullName>
    </submittedName>
</protein>
<accession>A0A4R2NML7</accession>
<organism evidence="1 2">
    <name type="scientific">Rhodovulum adriaticum</name>
    <name type="common">Rhodopseudomonas adriatica</name>
    <dbReference type="NCBI Taxonomy" id="35804"/>
    <lineage>
        <taxon>Bacteria</taxon>
        <taxon>Pseudomonadati</taxon>
        <taxon>Pseudomonadota</taxon>
        <taxon>Alphaproteobacteria</taxon>
        <taxon>Rhodobacterales</taxon>
        <taxon>Paracoccaceae</taxon>
        <taxon>Rhodovulum</taxon>
    </lineage>
</organism>
<gene>
    <name evidence="1" type="ORF">EV656_105162</name>
</gene>
<dbReference type="OrthoDB" id="8369615at2"/>
<dbReference type="RefSeq" id="WP_132602973.1">
    <property type="nucleotide sequence ID" value="NZ_NRRP01000026.1"/>
</dbReference>
<reference evidence="1 2" key="1">
    <citation type="submission" date="2019-03" db="EMBL/GenBank/DDBJ databases">
        <title>Genomic Encyclopedia of Type Strains, Phase IV (KMG-IV): sequencing the most valuable type-strain genomes for metagenomic binning, comparative biology and taxonomic classification.</title>
        <authorList>
            <person name="Goeker M."/>
        </authorList>
    </citation>
    <scope>NUCLEOTIDE SEQUENCE [LARGE SCALE GENOMIC DNA]</scope>
    <source>
        <strain evidence="1 2">DSM 2781</strain>
    </source>
</reference>
<dbReference type="EMBL" id="SLXL01000005">
    <property type="protein sequence ID" value="TCP22860.1"/>
    <property type="molecule type" value="Genomic_DNA"/>
</dbReference>
<dbReference type="AlphaFoldDB" id="A0A4R2NML7"/>
<proteinExistence type="predicted"/>
<name>A0A4R2NML7_RHOAD</name>